<dbReference type="EMBL" id="CP068158">
    <property type="protein sequence ID" value="QQU77599.1"/>
    <property type="molecule type" value="Genomic_DNA"/>
</dbReference>
<gene>
    <name evidence="4" type="ORF">I6I72_03325</name>
</gene>
<keyword evidence="5" id="KW-1185">Reference proteome</keyword>
<keyword evidence="2" id="KW-0472">Membrane</keyword>
<feature type="domain" description="DUF3152" evidence="3">
    <location>
        <begin position="106"/>
        <end position="314"/>
    </location>
</feature>
<sequence>MQKVIYFLMELPVDNSQRAPRHPHRKPEQSNWLVRFAHEYGWWRVVAIPVMIVLTIWVIADVIDATTGTDGTQVAQTSQSPQPEPSEKLGPDPADAGDIKAAKDQLPAGGDFTEAGDDTYRDAGPAGAHAGKGGKTVVRYSVEIENGVNTIAYGGDSAFAAMVDATLGDPRGWTSTGDFEFIHVAADDKPDTRIRLTSLATTAKLCGAQLNTETSCHTGITGESTVNLNESRWVRGAVPFEGDLGNYRQYLINHEFGHAIGYASHQACGGEGKLAPVMMQQTLSLNNAELHEKDSKEIYPDEDVTCEPNPWPYPNPRIKDPHNPE</sequence>
<evidence type="ECO:0000313" key="4">
    <source>
        <dbReference type="EMBL" id="QQU77599.1"/>
    </source>
</evidence>
<keyword evidence="2" id="KW-0812">Transmembrane</keyword>
<reference evidence="4 5" key="1">
    <citation type="submission" date="2021-01" db="EMBL/GenBank/DDBJ databases">
        <title>FDA dAtabase for Regulatory Grade micrObial Sequences (FDA-ARGOS): Supporting development and validation of Infectious Disease Dx tests.</title>
        <authorList>
            <person name="Sproer C."/>
            <person name="Gronow S."/>
            <person name="Severitt S."/>
            <person name="Schroder I."/>
            <person name="Tallon L."/>
            <person name="Sadzewicz L."/>
            <person name="Zhao X."/>
            <person name="Boylan J."/>
            <person name="Ott S."/>
            <person name="Bowen H."/>
            <person name="Vavikolanu K."/>
            <person name="Mehta A."/>
            <person name="Aluvathingal J."/>
            <person name="Nadendla S."/>
            <person name="Lowell S."/>
            <person name="Myers T."/>
            <person name="Yan Y."/>
            <person name="Sichtig H."/>
        </authorList>
    </citation>
    <scope>NUCLEOTIDE SEQUENCE [LARGE SCALE GENOMIC DNA]</scope>
    <source>
        <strain evidence="4 5">FDAARGOS_1115</strain>
    </source>
</reference>
<accession>A0ABX7DI45</accession>
<name>A0ABX7DI45_CORST</name>
<feature type="transmembrane region" description="Helical" evidence="2">
    <location>
        <begin position="41"/>
        <end position="60"/>
    </location>
</feature>
<evidence type="ECO:0000256" key="1">
    <source>
        <dbReference type="SAM" id="MobiDB-lite"/>
    </source>
</evidence>
<dbReference type="RefSeq" id="WP_172453834.1">
    <property type="nucleotide sequence ID" value="NZ_CP068158.1"/>
</dbReference>
<dbReference type="Pfam" id="PF11350">
    <property type="entry name" value="DUF3152"/>
    <property type="match status" value="1"/>
</dbReference>
<evidence type="ECO:0000256" key="2">
    <source>
        <dbReference type="SAM" id="Phobius"/>
    </source>
</evidence>
<dbReference type="Proteomes" id="UP000595757">
    <property type="component" value="Chromosome"/>
</dbReference>
<organism evidence="4 5">
    <name type="scientific">Corynebacterium striatum</name>
    <dbReference type="NCBI Taxonomy" id="43770"/>
    <lineage>
        <taxon>Bacteria</taxon>
        <taxon>Bacillati</taxon>
        <taxon>Actinomycetota</taxon>
        <taxon>Actinomycetes</taxon>
        <taxon>Mycobacteriales</taxon>
        <taxon>Corynebacteriaceae</taxon>
        <taxon>Corynebacterium</taxon>
    </lineage>
</organism>
<evidence type="ECO:0000313" key="5">
    <source>
        <dbReference type="Proteomes" id="UP000595757"/>
    </source>
</evidence>
<proteinExistence type="predicted"/>
<feature type="region of interest" description="Disordered" evidence="1">
    <location>
        <begin position="70"/>
        <end position="99"/>
    </location>
</feature>
<protein>
    <submittedName>
        <fullName evidence="4">DUF3152 domain-containing protein</fullName>
    </submittedName>
</protein>
<dbReference type="GeneID" id="72411016"/>
<dbReference type="SUPFAM" id="SSF55486">
    <property type="entry name" value="Metalloproteases ('zincins'), catalytic domain"/>
    <property type="match status" value="1"/>
</dbReference>
<dbReference type="InterPro" id="IPR022603">
    <property type="entry name" value="DUF3152"/>
</dbReference>
<keyword evidence="2" id="KW-1133">Transmembrane helix</keyword>
<feature type="region of interest" description="Disordered" evidence="1">
    <location>
        <begin position="293"/>
        <end position="325"/>
    </location>
</feature>
<feature type="compositionally biased region" description="Polar residues" evidence="1">
    <location>
        <begin position="70"/>
        <end position="81"/>
    </location>
</feature>
<dbReference type="InterPro" id="IPR024079">
    <property type="entry name" value="MetalloPept_cat_dom_sf"/>
</dbReference>
<evidence type="ECO:0000259" key="3">
    <source>
        <dbReference type="Pfam" id="PF11350"/>
    </source>
</evidence>
<dbReference type="Gene3D" id="3.40.390.10">
    <property type="entry name" value="Collagenase (Catalytic Domain)"/>
    <property type="match status" value="1"/>
</dbReference>